<gene>
    <name evidence="2" type="ORF">DEALK_05030</name>
</gene>
<evidence type="ECO:0000313" key="3">
    <source>
        <dbReference type="Proteomes" id="UP000053947"/>
    </source>
</evidence>
<evidence type="ECO:0000256" key="1">
    <source>
        <dbReference type="SAM" id="Phobius"/>
    </source>
</evidence>
<evidence type="ECO:0000313" key="2">
    <source>
        <dbReference type="EMBL" id="KTB47658.1"/>
    </source>
</evidence>
<reference evidence="2 3" key="1">
    <citation type="submission" date="2015-06" db="EMBL/GenBank/DDBJ databases">
        <title>Genome sequence of the organohalide-respiring Dehalogenimonas alkenigignens type strain (IP3-3T).</title>
        <authorList>
            <person name="Key T.A."/>
            <person name="Richmond D.P."/>
            <person name="Bowman K.S."/>
            <person name="Cho Y.-J."/>
            <person name="Chun J."/>
            <person name="da Costa M.S."/>
            <person name="Rainey F.A."/>
            <person name="Moe W.M."/>
        </authorList>
    </citation>
    <scope>NUCLEOTIDE SEQUENCE [LARGE SCALE GENOMIC DNA]</scope>
    <source>
        <strain evidence="2 3">IP3-3</strain>
    </source>
</reference>
<dbReference type="EMBL" id="LFDV01000002">
    <property type="protein sequence ID" value="KTB47658.1"/>
    <property type="molecule type" value="Genomic_DNA"/>
</dbReference>
<organism evidence="2 3">
    <name type="scientific">Dehalogenimonas alkenigignens</name>
    <dbReference type="NCBI Taxonomy" id="1217799"/>
    <lineage>
        <taxon>Bacteria</taxon>
        <taxon>Bacillati</taxon>
        <taxon>Chloroflexota</taxon>
        <taxon>Dehalococcoidia</taxon>
        <taxon>Dehalococcoidales</taxon>
        <taxon>Dehalococcoidaceae</taxon>
        <taxon>Dehalogenimonas</taxon>
    </lineage>
</organism>
<evidence type="ECO:0008006" key="4">
    <source>
        <dbReference type="Google" id="ProtNLM"/>
    </source>
</evidence>
<feature type="transmembrane region" description="Helical" evidence="1">
    <location>
        <begin position="63"/>
        <end position="84"/>
    </location>
</feature>
<keyword evidence="1" id="KW-1133">Transmembrane helix</keyword>
<sequence>MIFVLFFFIMVAGYAFLEYYFRKHGARVTMYDRFVGGVGGILLLTGLWVVLDQRDQLDPPASYVFITITMLPAIALGAAAWLAITRRH</sequence>
<dbReference type="Proteomes" id="UP000053947">
    <property type="component" value="Unassembled WGS sequence"/>
</dbReference>
<protein>
    <recommendedName>
        <fullName evidence="4">Reductive dehalogenase anchoring protein</fullName>
    </recommendedName>
</protein>
<comment type="caution">
    <text evidence="2">The sequence shown here is derived from an EMBL/GenBank/DDBJ whole genome shotgun (WGS) entry which is preliminary data.</text>
</comment>
<keyword evidence="1" id="KW-0812">Transmembrane</keyword>
<proteinExistence type="predicted"/>
<keyword evidence="3" id="KW-1185">Reference proteome</keyword>
<feature type="transmembrane region" description="Helical" evidence="1">
    <location>
        <begin position="34"/>
        <end position="51"/>
    </location>
</feature>
<dbReference type="STRING" id="1217799.DEALK_05030"/>
<dbReference type="AlphaFoldDB" id="A0A0W0GGH3"/>
<accession>A0A0W0GGH3</accession>
<dbReference type="RefSeq" id="WP_058438371.1">
    <property type="nucleotide sequence ID" value="NZ_KQ758903.1"/>
</dbReference>
<keyword evidence="1" id="KW-0472">Membrane</keyword>
<name>A0A0W0GGH3_9CHLR</name>
<feature type="transmembrane region" description="Helical" evidence="1">
    <location>
        <begin position="6"/>
        <end position="22"/>
    </location>
</feature>
<dbReference type="OrthoDB" id="165397at2"/>